<evidence type="ECO:0000256" key="10">
    <source>
        <dbReference type="ARBA" id="ARBA00023295"/>
    </source>
</evidence>
<dbReference type="GO" id="GO:0016798">
    <property type="term" value="F:hydrolase activity, acting on glycosyl bonds"/>
    <property type="evidence" value="ECO:0007669"/>
    <property type="project" value="UniProtKB-KW"/>
</dbReference>
<keyword evidence="13" id="KW-1185">Reference proteome</keyword>
<evidence type="ECO:0000259" key="11">
    <source>
        <dbReference type="SMART" id="SM00478"/>
    </source>
</evidence>
<evidence type="ECO:0000256" key="1">
    <source>
        <dbReference type="ARBA" id="ARBA00001966"/>
    </source>
</evidence>
<comment type="cofactor">
    <cofactor evidence="1">
        <name>[4Fe-4S] cluster</name>
        <dbReference type="ChEBI" id="CHEBI:49883"/>
    </cofactor>
</comment>
<gene>
    <name evidence="12" type="ORF">C8J48_1886</name>
</gene>
<dbReference type="InterPro" id="IPR003265">
    <property type="entry name" value="HhH-GPD_domain"/>
</dbReference>
<dbReference type="PANTHER" id="PTHR10359">
    <property type="entry name" value="A/G-SPECIFIC ADENINE GLYCOSYLASE/ENDONUCLEASE III"/>
    <property type="match status" value="1"/>
</dbReference>
<evidence type="ECO:0000256" key="4">
    <source>
        <dbReference type="ARBA" id="ARBA00022723"/>
    </source>
</evidence>
<dbReference type="Proteomes" id="UP000241639">
    <property type="component" value="Unassembled WGS sequence"/>
</dbReference>
<keyword evidence="10" id="KW-0326">Glycosidase</keyword>
<dbReference type="GO" id="GO:0046872">
    <property type="term" value="F:metal ion binding"/>
    <property type="evidence" value="ECO:0007669"/>
    <property type="project" value="UniProtKB-KW"/>
</dbReference>
<protein>
    <submittedName>
        <fullName evidence="12">DNA-3-methyladenine glycosylase III</fullName>
    </submittedName>
</protein>
<dbReference type="CDD" id="cd00056">
    <property type="entry name" value="ENDO3c"/>
    <property type="match status" value="1"/>
</dbReference>
<dbReference type="SMART" id="SM00478">
    <property type="entry name" value="ENDO3c"/>
    <property type="match status" value="1"/>
</dbReference>
<name>A0A2T4ZBL1_9BACL</name>
<evidence type="ECO:0000256" key="2">
    <source>
        <dbReference type="ARBA" id="ARBA00008343"/>
    </source>
</evidence>
<keyword evidence="9" id="KW-0234">DNA repair</keyword>
<sequence>MIAKKLTPTAVRQGWEILRQWRPALTTAEWWGVEDSFERAIGAVLVQRTTWRQAFQALTALRKAGWTQPATLAALDEAVLRQQIRPAGFYHAKAATLIRLAQWWTEAGGKEFFHTMSTLHLRQELLSIRGIGAETADLILSDALARSTFVVDAYSRRIWSRWLGITELEDDFVRRTVITTLEQRSNLSRLHALLVELGKDHCRKGKPRCVGCPLQQSCVYYRGRPQEG</sequence>
<comment type="caution">
    <text evidence="12">The sequence shown here is derived from an EMBL/GenBank/DDBJ whole genome shotgun (WGS) entry which is preliminary data.</text>
</comment>
<evidence type="ECO:0000313" key="12">
    <source>
        <dbReference type="EMBL" id="PTM59279.1"/>
    </source>
</evidence>
<comment type="similarity">
    <text evidence="2">Belongs to the Nth/MutY family.</text>
</comment>
<evidence type="ECO:0000256" key="9">
    <source>
        <dbReference type="ARBA" id="ARBA00023204"/>
    </source>
</evidence>
<proteinExistence type="inferred from homology"/>
<dbReference type="RefSeq" id="WP_107726144.1">
    <property type="nucleotide sequence ID" value="NZ_PZZP01000001.1"/>
</dbReference>
<dbReference type="OrthoDB" id="9802365at2"/>
<keyword evidence="6" id="KW-0378">Hydrolase</keyword>
<dbReference type="InterPro" id="IPR004035">
    <property type="entry name" value="Endouclease-III_FeS-bd_BS"/>
</dbReference>
<dbReference type="InterPro" id="IPR023170">
    <property type="entry name" value="HhH_base_excis_C"/>
</dbReference>
<dbReference type="PANTHER" id="PTHR10359:SF19">
    <property type="entry name" value="DNA REPAIR GLYCOSYLASE MJ1434-RELATED"/>
    <property type="match status" value="1"/>
</dbReference>
<keyword evidence="5" id="KW-0227">DNA damage</keyword>
<dbReference type="GO" id="GO:0006284">
    <property type="term" value="P:base-excision repair"/>
    <property type="evidence" value="ECO:0007669"/>
    <property type="project" value="InterPro"/>
</dbReference>
<dbReference type="Gene3D" id="1.10.1670.10">
    <property type="entry name" value="Helix-hairpin-Helix base-excision DNA repair enzymes (C-terminal)"/>
    <property type="match status" value="1"/>
</dbReference>
<organism evidence="12 13">
    <name type="scientific">Desmospora activa DSM 45169</name>
    <dbReference type="NCBI Taxonomy" id="1121389"/>
    <lineage>
        <taxon>Bacteria</taxon>
        <taxon>Bacillati</taxon>
        <taxon>Bacillota</taxon>
        <taxon>Bacilli</taxon>
        <taxon>Bacillales</taxon>
        <taxon>Thermoactinomycetaceae</taxon>
        <taxon>Desmospora</taxon>
    </lineage>
</organism>
<dbReference type="EMBL" id="PZZP01000001">
    <property type="protein sequence ID" value="PTM59279.1"/>
    <property type="molecule type" value="Genomic_DNA"/>
</dbReference>
<dbReference type="PROSITE" id="PS00764">
    <property type="entry name" value="ENDONUCLEASE_III_1"/>
    <property type="match status" value="1"/>
</dbReference>
<keyword evidence="8" id="KW-0411">Iron-sulfur</keyword>
<keyword evidence="7" id="KW-0408">Iron</keyword>
<dbReference type="Gene3D" id="1.10.340.30">
    <property type="entry name" value="Hypothetical protein, domain 2"/>
    <property type="match status" value="1"/>
</dbReference>
<evidence type="ECO:0000256" key="8">
    <source>
        <dbReference type="ARBA" id="ARBA00023014"/>
    </source>
</evidence>
<evidence type="ECO:0000256" key="6">
    <source>
        <dbReference type="ARBA" id="ARBA00022801"/>
    </source>
</evidence>
<dbReference type="PIRSF" id="PIRSF001435">
    <property type="entry name" value="Nth"/>
    <property type="match status" value="1"/>
</dbReference>
<dbReference type="GO" id="GO:0051539">
    <property type="term" value="F:4 iron, 4 sulfur cluster binding"/>
    <property type="evidence" value="ECO:0007669"/>
    <property type="project" value="UniProtKB-KW"/>
</dbReference>
<dbReference type="AlphaFoldDB" id="A0A2T4ZBL1"/>
<evidence type="ECO:0000256" key="3">
    <source>
        <dbReference type="ARBA" id="ARBA00022485"/>
    </source>
</evidence>
<evidence type="ECO:0000256" key="5">
    <source>
        <dbReference type="ARBA" id="ARBA00022763"/>
    </source>
</evidence>
<reference evidence="12 13" key="1">
    <citation type="submission" date="2018-04" db="EMBL/GenBank/DDBJ databases">
        <title>Genomic Encyclopedia of Archaeal and Bacterial Type Strains, Phase II (KMG-II): from individual species to whole genera.</title>
        <authorList>
            <person name="Goeker M."/>
        </authorList>
    </citation>
    <scope>NUCLEOTIDE SEQUENCE [LARGE SCALE GENOMIC DNA]</scope>
    <source>
        <strain evidence="12 13">DSM 45169</strain>
    </source>
</reference>
<evidence type="ECO:0000313" key="13">
    <source>
        <dbReference type="Proteomes" id="UP000241639"/>
    </source>
</evidence>
<dbReference type="Pfam" id="PF00730">
    <property type="entry name" value="HhH-GPD"/>
    <property type="match status" value="1"/>
</dbReference>
<dbReference type="InterPro" id="IPR011257">
    <property type="entry name" value="DNA_glycosylase"/>
</dbReference>
<feature type="domain" description="HhH-GPD" evidence="11">
    <location>
        <begin position="45"/>
        <end position="200"/>
    </location>
</feature>
<keyword evidence="4" id="KW-0479">Metal-binding</keyword>
<evidence type="ECO:0000256" key="7">
    <source>
        <dbReference type="ARBA" id="ARBA00023004"/>
    </source>
</evidence>
<accession>A0A2T4ZBL1</accession>
<keyword evidence="3" id="KW-0004">4Fe-4S</keyword>
<dbReference type="SUPFAM" id="SSF48150">
    <property type="entry name" value="DNA-glycosylase"/>
    <property type="match status" value="1"/>
</dbReference>